<evidence type="ECO:0000256" key="5">
    <source>
        <dbReference type="ARBA" id="ARBA00023175"/>
    </source>
</evidence>
<dbReference type="GO" id="GO:0005874">
    <property type="term" value="C:microtubule"/>
    <property type="evidence" value="ECO:0007669"/>
    <property type="project" value="UniProtKB-KW"/>
</dbReference>
<accession>A0A7J0EWL2</accession>
<dbReference type="GO" id="GO:0005524">
    <property type="term" value="F:ATP binding"/>
    <property type="evidence" value="ECO:0007669"/>
    <property type="project" value="UniProtKB-KW"/>
</dbReference>
<evidence type="ECO:0000256" key="4">
    <source>
        <dbReference type="ARBA" id="ARBA00023054"/>
    </source>
</evidence>
<evidence type="ECO:0000256" key="3">
    <source>
        <dbReference type="ARBA" id="ARBA00022840"/>
    </source>
</evidence>
<evidence type="ECO:0000313" key="8">
    <source>
        <dbReference type="Proteomes" id="UP000585474"/>
    </source>
</evidence>
<keyword evidence="5" id="KW-0505">Motor protein</keyword>
<evidence type="ECO:0000313" key="7">
    <source>
        <dbReference type="EMBL" id="GFY89997.1"/>
    </source>
</evidence>
<sequence length="349" mass="40215">MNQTYHARRSIRKRGRSIIARGARRQGRTTTGWSCWRVRIEELEALAANRQKEIFMLNTRLAAAESMTHDVIRDLLGLKLDMTNYASLLDNQQVTKITEKARLHSAEAQAKEQEAMKLKQQLNEFVEERKATSSRWLEEIDRKQAEMVAAQVALEKLRQRDRLITTENEMFKMENANHKRKVMELEAEDENNFLKSRNEDLSIKLRRAEAILARVKEELANFRASNGRSPYINFDEEQRLNNILKEAEEDRLQLAQKLVGLCTSILKAAGITEPGSDISVSVAEDALEQLKEPGYFTGKRVARCQIQELPMKEPDCPSSCHKPHRLAPEQKRTDKLHIGHLRLHFFSSG</sequence>
<reference evidence="7 8" key="1">
    <citation type="submission" date="2019-07" db="EMBL/GenBank/DDBJ databases">
        <title>De Novo Assembly of kiwifruit Actinidia rufa.</title>
        <authorList>
            <person name="Sugita-Konishi S."/>
            <person name="Sato K."/>
            <person name="Mori E."/>
            <person name="Abe Y."/>
            <person name="Kisaki G."/>
            <person name="Hamano K."/>
            <person name="Suezawa K."/>
            <person name="Otani M."/>
            <person name="Fukuda T."/>
            <person name="Manabe T."/>
            <person name="Gomi K."/>
            <person name="Tabuchi M."/>
            <person name="Akimitsu K."/>
            <person name="Kataoka I."/>
        </authorList>
    </citation>
    <scope>NUCLEOTIDE SEQUENCE [LARGE SCALE GENOMIC DNA]</scope>
    <source>
        <strain evidence="8">cv. Fuchu</strain>
    </source>
</reference>
<name>A0A7J0EWL2_9ERIC</name>
<keyword evidence="4 6" id="KW-0175">Coiled coil</keyword>
<keyword evidence="2" id="KW-0547">Nucleotide-binding</keyword>
<evidence type="ECO:0000256" key="1">
    <source>
        <dbReference type="ARBA" id="ARBA00022701"/>
    </source>
</evidence>
<protein>
    <submittedName>
        <fullName evidence="7">Phragmoplast orienting kinesin 2</fullName>
    </submittedName>
</protein>
<dbReference type="Proteomes" id="UP000585474">
    <property type="component" value="Unassembled WGS sequence"/>
</dbReference>
<keyword evidence="1" id="KW-0493">Microtubule</keyword>
<dbReference type="InterPro" id="IPR044986">
    <property type="entry name" value="KIF15/KIN-12"/>
</dbReference>
<keyword evidence="3" id="KW-0067">ATP-binding</keyword>
<dbReference type="PANTHER" id="PTHR37739">
    <property type="entry name" value="KINESIN-LIKE PROTEIN KIN-12D"/>
    <property type="match status" value="1"/>
</dbReference>
<dbReference type="PANTHER" id="PTHR37739:SF8">
    <property type="entry name" value="KINESIN-LIKE PROTEIN KIN-12D"/>
    <property type="match status" value="1"/>
</dbReference>
<proteinExistence type="predicted"/>
<dbReference type="OrthoDB" id="1705119at2759"/>
<organism evidence="7 8">
    <name type="scientific">Actinidia rufa</name>
    <dbReference type="NCBI Taxonomy" id="165716"/>
    <lineage>
        <taxon>Eukaryota</taxon>
        <taxon>Viridiplantae</taxon>
        <taxon>Streptophyta</taxon>
        <taxon>Embryophyta</taxon>
        <taxon>Tracheophyta</taxon>
        <taxon>Spermatophyta</taxon>
        <taxon>Magnoliopsida</taxon>
        <taxon>eudicotyledons</taxon>
        <taxon>Gunneridae</taxon>
        <taxon>Pentapetalae</taxon>
        <taxon>asterids</taxon>
        <taxon>Ericales</taxon>
        <taxon>Actinidiaceae</taxon>
        <taxon>Actinidia</taxon>
    </lineage>
</organism>
<dbReference type="EMBL" id="BJWL01000007">
    <property type="protein sequence ID" value="GFY89997.1"/>
    <property type="molecule type" value="Genomic_DNA"/>
</dbReference>
<feature type="coiled-coil region" evidence="6">
    <location>
        <begin position="101"/>
        <end position="257"/>
    </location>
</feature>
<dbReference type="AlphaFoldDB" id="A0A7J0EWL2"/>
<comment type="caution">
    <text evidence="7">The sequence shown here is derived from an EMBL/GenBank/DDBJ whole genome shotgun (WGS) entry which is preliminary data.</text>
</comment>
<gene>
    <name evidence="7" type="ORF">Acr_07g0001940</name>
</gene>
<keyword evidence="8" id="KW-1185">Reference proteome</keyword>
<evidence type="ECO:0000256" key="6">
    <source>
        <dbReference type="SAM" id="Coils"/>
    </source>
</evidence>
<evidence type="ECO:0000256" key="2">
    <source>
        <dbReference type="ARBA" id="ARBA00022741"/>
    </source>
</evidence>